<dbReference type="InterPro" id="IPR058002">
    <property type="entry name" value="Gp82"/>
</dbReference>
<evidence type="ECO:0000313" key="2">
    <source>
        <dbReference type="Proteomes" id="UP000180194"/>
    </source>
</evidence>
<protein>
    <recommendedName>
        <fullName evidence="3">Hedgehog/Intein (Hint) domain-containing protein</fullName>
    </recommendedName>
</protein>
<name>A0ABX3CKH6_9BACI</name>
<evidence type="ECO:0000313" key="1">
    <source>
        <dbReference type="EMBL" id="OHX41390.1"/>
    </source>
</evidence>
<dbReference type="Pfam" id="PF25735">
    <property type="entry name" value="Phage_L5_gp82"/>
    <property type="match status" value="1"/>
</dbReference>
<sequence>MLSSFNTSNLIGESVNQNGMFFTPFKDRKVVPQQMVDVYRNLHTNNGYSIRCSKSGLVLSHCSTVMLRNARFIVSESGRQKTIQEKRKRVHAYIRGELVGINELVPGDFLQVHYNPYHTPLFTLAGANKPVLGAEEVICCGKYAYVKQQNQMTLFD</sequence>
<organism evidence="1 2">
    <name type="scientific">Cytobacillus oceanisediminis</name>
    <dbReference type="NCBI Taxonomy" id="665099"/>
    <lineage>
        <taxon>Bacteria</taxon>
        <taxon>Bacillati</taxon>
        <taxon>Bacillota</taxon>
        <taxon>Bacilli</taxon>
        <taxon>Bacillales</taxon>
        <taxon>Bacillaceae</taxon>
        <taxon>Cytobacillus</taxon>
    </lineage>
</organism>
<dbReference type="EMBL" id="MBRJ01000059">
    <property type="protein sequence ID" value="OHX41390.1"/>
    <property type="molecule type" value="Genomic_DNA"/>
</dbReference>
<comment type="caution">
    <text evidence="1">The sequence shown here is derived from an EMBL/GenBank/DDBJ whole genome shotgun (WGS) entry which is preliminary data.</text>
</comment>
<reference evidence="1 2" key="1">
    <citation type="submission" date="2016-07" db="EMBL/GenBank/DDBJ databases">
        <title>Bacillus oceanisediminis whole genome.</title>
        <authorList>
            <person name="Pal Y."/>
            <person name="Verma A."/>
            <person name="Mual P."/>
            <person name="Srinivasan K."/>
        </authorList>
    </citation>
    <scope>NUCLEOTIDE SEQUENCE [LARGE SCALE GENOMIC DNA]</scope>
    <source>
        <strain evidence="1 2">Bhandara28</strain>
    </source>
</reference>
<accession>A0ABX3CKH6</accession>
<dbReference type="RefSeq" id="WP_071159911.1">
    <property type="nucleotide sequence ID" value="NZ_MBRJ01000059.1"/>
</dbReference>
<dbReference type="Proteomes" id="UP000180194">
    <property type="component" value="Unassembled WGS sequence"/>
</dbReference>
<gene>
    <name evidence="1" type="ORF">BBV17_28755</name>
</gene>
<proteinExistence type="predicted"/>
<evidence type="ECO:0008006" key="3">
    <source>
        <dbReference type="Google" id="ProtNLM"/>
    </source>
</evidence>
<keyword evidence="2" id="KW-1185">Reference proteome</keyword>